<feature type="transmembrane region" description="Helical" evidence="1">
    <location>
        <begin position="127"/>
        <end position="147"/>
    </location>
</feature>
<keyword evidence="1" id="KW-1133">Transmembrane helix</keyword>
<name>A0A8X6P084_NEPPI</name>
<feature type="transmembrane region" description="Helical" evidence="1">
    <location>
        <begin position="55"/>
        <end position="74"/>
    </location>
</feature>
<gene>
    <name evidence="2" type="primary">AVEN_65590_1</name>
    <name evidence="2" type="ORF">NPIL_650141</name>
</gene>
<organism evidence="2 3">
    <name type="scientific">Nephila pilipes</name>
    <name type="common">Giant wood spider</name>
    <name type="synonym">Nephila maculata</name>
    <dbReference type="NCBI Taxonomy" id="299642"/>
    <lineage>
        <taxon>Eukaryota</taxon>
        <taxon>Metazoa</taxon>
        <taxon>Ecdysozoa</taxon>
        <taxon>Arthropoda</taxon>
        <taxon>Chelicerata</taxon>
        <taxon>Arachnida</taxon>
        <taxon>Araneae</taxon>
        <taxon>Araneomorphae</taxon>
        <taxon>Entelegynae</taxon>
        <taxon>Araneoidea</taxon>
        <taxon>Nephilidae</taxon>
        <taxon>Nephila</taxon>
    </lineage>
</organism>
<feature type="transmembrane region" description="Helical" evidence="1">
    <location>
        <begin position="80"/>
        <end position="101"/>
    </location>
</feature>
<accession>A0A8X6P084</accession>
<comment type="caution">
    <text evidence="2">The sequence shown here is derived from an EMBL/GenBank/DDBJ whole genome shotgun (WGS) entry which is preliminary data.</text>
</comment>
<feature type="transmembrane region" description="Helical" evidence="1">
    <location>
        <begin position="343"/>
        <end position="363"/>
    </location>
</feature>
<proteinExistence type="predicted"/>
<dbReference type="AlphaFoldDB" id="A0A8X6P084"/>
<dbReference type="OrthoDB" id="6427482at2759"/>
<evidence type="ECO:0000313" key="2">
    <source>
        <dbReference type="EMBL" id="GFT44997.1"/>
    </source>
</evidence>
<feature type="transmembrane region" description="Helical" evidence="1">
    <location>
        <begin position="236"/>
        <end position="257"/>
    </location>
</feature>
<keyword evidence="3" id="KW-1185">Reference proteome</keyword>
<evidence type="ECO:0000256" key="1">
    <source>
        <dbReference type="SAM" id="Phobius"/>
    </source>
</evidence>
<evidence type="ECO:0000313" key="3">
    <source>
        <dbReference type="Proteomes" id="UP000887013"/>
    </source>
</evidence>
<reference evidence="2" key="1">
    <citation type="submission" date="2020-08" db="EMBL/GenBank/DDBJ databases">
        <title>Multicomponent nature underlies the extraordinary mechanical properties of spider dragline silk.</title>
        <authorList>
            <person name="Kono N."/>
            <person name="Nakamura H."/>
            <person name="Mori M."/>
            <person name="Yoshida Y."/>
            <person name="Ohtoshi R."/>
            <person name="Malay A.D."/>
            <person name="Moran D.A.P."/>
            <person name="Tomita M."/>
            <person name="Numata K."/>
            <person name="Arakawa K."/>
        </authorList>
    </citation>
    <scope>NUCLEOTIDE SEQUENCE</scope>
</reference>
<dbReference type="Proteomes" id="UP000887013">
    <property type="component" value="Unassembled WGS sequence"/>
</dbReference>
<protein>
    <submittedName>
        <fullName evidence="2">Uncharacterized protein</fullName>
    </submittedName>
</protein>
<keyword evidence="1" id="KW-0472">Membrane</keyword>
<feature type="transmembrane region" description="Helical" evidence="1">
    <location>
        <begin position="167"/>
        <end position="189"/>
    </location>
</feature>
<feature type="transmembrane region" description="Helical" evidence="1">
    <location>
        <begin position="269"/>
        <end position="291"/>
    </location>
</feature>
<sequence length="379" mass="43480">MITETTVITNEEALIVILRKQLGKLCIVLELSGISILEEIHIKGWKYILYTIRKLFFPLFLHFSLFFLWSGTIQARENNYAAIIDMVVPLIVNVMWWMLYIRKMSLKVFSIHVANTLSTNLVSQTRYLAFAVNAALCLIFVFPGLLIKVKLFQNYENTVNKFECFRYVHEIIFPSIISVMYTAICYLMLENLRICKRKFQEELDLSSLITLTKLKKSYMDVVKGIAMFEDLFSAPVLLLVIKNLCTVSIVVMDMMYIDNWISKLSLESLFYLGFIFGSLGILTLCAGNIPLELMRIKTVLLDKMSKQSTQDGLLCGEKQVQYIIQRDITILTGWNVFHFDRGFLLKAFITVIAHAVLIFQLGVSVSPSQKSCPKPSTFS</sequence>
<keyword evidence="1" id="KW-0812">Transmembrane</keyword>
<dbReference type="EMBL" id="BMAW01064393">
    <property type="protein sequence ID" value="GFT44997.1"/>
    <property type="molecule type" value="Genomic_DNA"/>
</dbReference>